<keyword evidence="3" id="KW-1185">Reference proteome</keyword>
<dbReference type="InterPro" id="IPR011989">
    <property type="entry name" value="ARM-like"/>
</dbReference>
<dbReference type="Pfam" id="PF00069">
    <property type="entry name" value="Pkinase"/>
    <property type="match status" value="1"/>
</dbReference>
<dbReference type="WBParaSite" id="SMUV_0000122301-mRNA-1">
    <property type="protein sequence ID" value="SMUV_0000122301-mRNA-1"/>
    <property type="gene ID" value="SMUV_0000122301"/>
</dbReference>
<evidence type="ECO:0000313" key="3">
    <source>
        <dbReference type="Proteomes" id="UP000046393"/>
    </source>
</evidence>
<evidence type="ECO:0000256" key="1">
    <source>
        <dbReference type="ARBA" id="ARBA00038349"/>
    </source>
</evidence>
<dbReference type="Gene3D" id="3.30.200.20">
    <property type="entry name" value="Phosphorylase Kinase, domain 1"/>
    <property type="match status" value="1"/>
</dbReference>
<dbReference type="PROSITE" id="PS50011">
    <property type="entry name" value="PROTEIN_KINASE_DOM"/>
    <property type="match status" value="1"/>
</dbReference>
<dbReference type="Gene3D" id="1.25.10.10">
    <property type="entry name" value="Leucine-rich Repeat Variant"/>
    <property type="match status" value="1"/>
</dbReference>
<dbReference type="SMART" id="SM00220">
    <property type="entry name" value="S_TKc"/>
    <property type="match status" value="1"/>
</dbReference>
<dbReference type="STRING" id="451379.A0A0N5AAP7"/>
<dbReference type="InterPro" id="IPR011009">
    <property type="entry name" value="Kinase-like_dom_sf"/>
</dbReference>
<proteinExistence type="inferred from homology"/>
<dbReference type="Proteomes" id="UP000046393">
    <property type="component" value="Unplaced"/>
</dbReference>
<dbReference type="GO" id="GO:0004672">
    <property type="term" value="F:protein kinase activity"/>
    <property type="evidence" value="ECO:0007669"/>
    <property type="project" value="InterPro"/>
</dbReference>
<comment type="similarity">
    <text evidence="1">Belongs to the protein kinase superfamily.</text>
</comment>
<accession>A0A0N5AAP7</accession>
<dbReference type="Gene3D" id="1.10.510.10">
    <property type="entry name" value="Transferase(Phosphotransferase) domain 1"/>
    <property type="match status" value="1"/>
</dbReference>
<evidence type="ECO:0000313" key="4">
    <source>
        <dbReference type="WBParaSite" id="SMUV_0000122301-mRNA-1"/>
    </source>
</evidence>
<evidence type="ECO:0000259" key="2">
    <source>
        <dbReference type="PROSITE" id="PS50011"/>
    </source>
</evidence>
<organism evidence="3 4">
    <name type="scientific">Syphacia muris</name>
    <dbReference type="NCBI Taxonomy" id="451379"/>
    <lineage>
        <taxon>Eukaryota</taxon>
        <taxon>Metazoa</taxon>
        <taxon>Ecdysozoa</taxon>
        <taxon>Nematoda</taxon>
        <taxon>Chromadorea</taxon>
        <taxon>Rhabditida</taxon>
        <taxon>Spirurina</taxon>
        <taxon>Oxyuridomorpha</taxon>
        <taxon>Oxyuroidea</taxon>
        <taxon>Oxyuridae</taxon>
        <taxon>Syphacia</taxon>
    </lineage>
</organism>
<protein>
    <submittedName>
        <fullName evidence="4">Protein kinase domain-containing protein</fullName>
    </submittedName>
</protein>
<feature type="domain" description="Protein kinase" evidence="2">
    <location>
        <begin position="31"/>
        <end position="324"/>
    </location>
</feature>
<dbReference type="PANTHER" id="PTHR12984">
    <property type="entry name" value="SCY1-RELATED S/T PROTEIN KINASE-LIKE"/>
    <property type="match status" value="1"/>
</dbReference>
<dbReference type="SUPFAM" id="SSF48371">
    <property type="entry name" value="ARM repeat"/>
    <property type="match status" value="1"/>
</dbReference>
<dbReference type="CDD" id="cd14011">
    <property type="entry name" value="PK_SCY1_like"/>
    <property type="match status" value="1"/>
</dbReference>
<dbReference type="InterPro" id="IPR016024">
    <property type="entry name" value="ARM-type_fold"/>
</dbReference>
<sequence length="512" mass="58412">MDYLNKLRSTVTSVAAQVSNALPGNPIVREYEILTQVGSAGPGLSWKIYNGKKRSTQQVVSVWMFEKKEIESWQKRDKELFLDILKKGVQQLTKLRHPRILVVEHPLEESRESFAFCTEPVFASIANCLGRHDNLSLPLPFHLSDFEILPLEIRHGLFQLAEALSFLHFDVHMLHRNICPESVVISSKGAWKLAGFEFAVQGTTCPNGQTTFETFEWEQRNISIMQPSLDYLAPEYVIGGRCDTYADIYSLGCFIVAVFSKCKPPFDNRNTLETFRKNIEKLKTLPASVLVNVPENFREDVKMCLNYTPDLRPDTTQFSKVAFFDDPLMKALNYFDSLCQMDNSRKMHFFKGLRQILTRFPKRLLIQKVFPYLSAEFSTPDLIPFILPSVFLIAEQASNTEFATVILPELVPIFSLEKPYQITLLLLQEMELLLKKTPEEDVRKYILPLVCNAISSDTTRIQELCLSIIPNIGRLVDRNVMKNQLLPKLLRLITDAGVLGVSFSLMVCKKAG</sequence>
<dbReference type="InterPro" id="IPR051177">
    <property type="entry name" value="CIK-Related_Protein"/>
</dbReference>
<dbReference type="SUPFAM" id="SSF56112">
    <property type="entry name" value="Protein kinase-like (PK-like)"/>
    <property type="match status" value="1"/>
</dbReference>
<dbReference type="AlphaFoldDB" id="A0A0N5AAP7"/>
<dbReference type="FunFam" id="3.30.200.20:FF:000179">
    <property type="entry name" value="SCY1 like pseudokinase 2"/>
    <property type="match status" value="1"/>
</dbReference>
<name>A0A0N5AAP7_9BILA</name>
<reference evidence="4" key="1">
    <citation type="submission" date="2017-02" db="UniProtKB">
        <authorList>
            <consortium name="WormBaseParasite"/>
        </authorList>
    </citation>
    <scope>IDENTIFICATION</scope>
</reference>
<dbReference type="InterPro" id="IPR000719">
    <property type="entry name" value="Prot_kinase_dom"/>
</dbReference>
<dbReference type="GO" id="GO:0005524">
    <property type="term" value="F:ATP binding"/>
    <property type="evidence" value="ECO:0007669"/>
    <property type="project" value="InterPro"/>
</dbReference>
<dbReference type="PANTHER" id="PTHR12984:SF6">
    <property type="entry name" value="SCY1-LIKE PROTEIN 2"/>
    <property type="match status" value="1"/>
</dbReference>